<organism evidence="1 2">
    <name type="scientific">Armillaria ostoyae</name>
    <name type="common">Armillaria root rot fungus</name>
    <dbReference type="NCBI Taxonomy" id="47428"/>
    <lineage>
        <taxon>Eukaryota</taxon>
        <taxon>Fungi</taxon>
        <taxon>Dikarya</taxon>
        <taxon>Basidiomycota</taxon>
        <taxon>Agaricomycotina</taxon>
        <taxon>Agaricomycetes</taxon>
        <taxon>Agaricomycetidae</taxon>
        <taxon>Agaricales</taxon>
        <taxon>Marasmiineae</taxon>
        <taxon>Physalacriaceae</taxon>
        <taxon>Armillaria</taxon>
    </lineage>
</organism>
<keyword evidence="2" id="KW-1185">Reference proteome</keyword>
<proteinExistence type="predicted"/>
<sequence>MTNNDLHTRWCGWPRKYFTEEEKKDARAVIQVWYYGRNREDINADMRHRYHTQKPSNIAPSPSTTSASMSNQQTLCVQWLRQIRLHRGQLMALTGNNAGKYIGHLCSGFLCTQDESMATLEDALSKVKKIYDDANGNLQMIYSESGVSPVFHEVEEVIKRMEDIKQQVQDVLANAMLGRQELRRLHTRKLLLYQTS</sequence>
<gene>
    <name evidence="1" type="ORF">ARMOST_21129</name>
</gene>
<name>A0A284S983_ARMOS</name>
<dbReference type="AlphaFoldDB" id="A0A284S983"/>
<dbReference type="OrthoDB" id="2670039at2759"/>
<evidence type="ECO:0000313" key="2">
    <source>
        <dbReference type="Proteomes" id="UP000219338"/>
    </source>
</evidence>
<accession>A0A284S983</accession>
<evidence type="ECO:0000313" key="1">
    <source>
        <dbReference type="EMBL" id="SJL17577.1"/>
    </source>
</evidence>
<protein>
    <submittedName>
        <fullName evidence="1">Uncharacterized protein</fullName>
    </submittedName>
</protein>
<dbReference type="EMBL" id="FUEG01000046">
    <property type="protein sequence ID" value="SJL17577.1"/>
    <property type="molecule type" value="Genomic_DNA"/>
</dbReference>
<reference evidence="2" key="1">
    <citation type="journal article" date="2017" name="Nat. Ecol. Evol.">
        <title>Genome expansion and lineage-specific genetic innovations in the forest pathogenic fungi Armillaria.</title>
        <authorList>
            <person name="Sipos G."/>
            <person name="Prasanna A.N."/>
            <person name="Walter M.C."/>
            <person name="O'Connor E."/>
            <person name="Balint B."/>
            <person name="Krizsan K."/>
            <person name="Kiss B."/>
            <person name="Hess J."/>
            <person name="Varga T."/>
            <person name="Slot J."/>
            <person name="Riley R."/>
            <person name="Boka B."/>
            <person name="Rigling D."/>
            <person name="Barry K."/>
            <person name="Lee J."/>
            <person name="Mihaltcheva S."/>
            <person name="LaButti K."/>
            <person name="Lipzen A."/>
            <person name="Waldron R."/>
            <person name="Moloney N.M."/>
            <person name="Sperisen C."/>
            <person name="Kredics L."/>
            <person name="Vagvoelgyi C."/>
            <person name="Patrignani A."/>
            <person name="Fitzpatrick D."/>
            <person name="Nagy I."/>
            <person name="Doyle S."/>
            <person name="Anderson J.B."/>
            <person name="Grigoriev I.V."/>
            <person name="Gueldener U."/>
            <person name="Muensterkoetter M."/>
            <person name="Nagy L.G."/>
        </authorList>
    </citation>
    <scope>NUCLEOTIDE SEQUENCE [LARGE SCALE GENOMIC DNA]</scope>
    <source>
        <strain evidence="2">C18/9</strain>
    </source>
</reference>
<dbReference type="Proteomes" id="UP000219338">
    <property type="component" value="Unassembled WGS sequence"/>
</dbReference>